<dbReference type="GO" id="GO:0003723">
    <property type="term" value="F:RNA binding"/>
    <property type="evidence" value="ECO:0007669"/>
    <property type="project" value="InterPro"/>
</dbReference>
<feature type="coiled-coil region" evidence="1">
    <location>
        <begin position="486"/>
        <end position="518"/>
    </location>
</feature>
<evidence type="ECO:0000256" key="2">
    <source>
        <dbReference type="SAM" id="MobiDB-lite"/>
    </source>
</evidence>
<dbReference type="GO" id="GO:0009507">
    <property type="term" value="C:chloroplast"/>
    <property type="evidence" value="ECO:0007669"/>
    <property type="project" value="TreeGrafter"/>
</dbReference>
<feature type="compositionally biased region" description="Acidic residues" evidence="2">
    <location>
        <begin position="654"/>
        <end position="674"/>
    </location>
</feature>
<dbReference type="AlphaFoldDB" id="A0A7I8KEP5"/>
<organism evidence="4 5">
    <name type="scientific">Spirodela intermedia</name>
    <name type="common">Intermediate duckweed</name>
    <dbReference type="NCBI Taxonomy" id="51605"/>
    <lineage>
        <taxon>Eukaryota</taxon>
        <taxon>Viridiplantae</taxon>
        <taxon>Streptophyta</taxon>
        <taxon>Embryophyta</taxon>
        <taxon>Tracheophyta</taxon>
        <taxon>Spermatophyta</taxon>
        <taxon>Magnoliopsida</taxon>
        <taxon>Liliopsida</taxon>
        <taxon>Araceae</taxon>
        <taxon>Lemnoideae</taxon>
        <taxon>Spirodela</taxon>
    </lineage>
</organism>
<feature type="domain" description="S1 motif" evidence="3">
    <location>
        <begin position="299"/>
        <end position="367"/>
    </location>
</feature>
<evidence type="ECO:0000313" key="5">
    <source>
        <dbReference type="Proteomes" id="UP000663760"/>
    </source>
</evidence>
<evidence type="ECO:0000256" key="1">
    <source>
        <dbReference type="SAM" id="Coils"/>
    </source>
</evidence>
<proteinExistence type="predicted"/>
<dbReference type="PROSITE" id="PS50126">
    <property type="entry name" value="S1"/>
    <property type="match status" value="1"/>
</dbReference>
<keyword evidence="1" id="KW-0175">Coiled coil</keyword>
<feature type="region of interest" description="Disordered" evidence="2">
    <location>
        <begin position="592"/>
        <end position="611"/>
    </location>
</feature>
<feature type="compositionally biased region" description="Basic and acidic residues" evidence="2">
    <location>
        <begin position="640"/>
        <end position="651"/>
    </location>
</feature>
<dbReference type="Proteomes" id="UP000663760">
    <property type="component" value="Chromosome 5"/>
</dbReference>
<sequence length="705" mass="82806">MGSCKAPHLLDFFPVASSSVPAIPRAVVPSAPLFLNSARCPLLSWQRLRWQQGRVRRRQQQQLFQMPLPLPPPRATYAPDELPVDEEFLTKFAPKENESEEEARRRNWVERGWAPWEEILTPEGDFARKSLNEGEEVPLQSPEAIEAFKMLSPAYRRSKGLDGDAYTQWQIDSQMAKNPPDPQEPTLWDGPLALRMVPPRDWPPRGWTVDKDELAFIREAHKLECDRVDLESEVRTDVDSASLERYKVFMKQYTEWAVANRDRLEDEAYELDQDYFSGRRKRGKDYKDDMLELPFFYPGQICVGKVTTLHLQQGAFVDVGCVHDGWVPIKGNDWYWIRHHIKVGMQVIVEILAKRDPYRFRFPLEMRFVDPNIDHLIFNRFEFPPIFHREEDKNPEELWRDAGRPPIPRKNPGYKIEEQALLSNHPYVDKLWQLHVSEQMILDDEEKNPDKYKDKEFLESFFNAPYDEEHSIEHTEVYYKKSWLPKTILKTNVRELDLDAARAERQLNNRLKNEARERGEEYKSPKTRRMIEMDEYDFLHWRRSLEEREALIRDISVRRALDMPLEEPGRYLDDSVLGKDRYDPTSPLYRYDYWGEPKNSEKSKQVRMTEDHNRSIVGKGNVWYDMPYEEAIKQQTRGEGSSRRDALRENTEQGAEEEEEEDDDDDGLDFDYEILGDSSSVSAAGKPFVNGTESPGVSDEGMFED</sequence>
<dbReference type="GO" id="GO:0000427">
    <property type="term" value="C:plastid-encoded plastid RNA polymerase complex"/>
    <property type="evidence" value="ECO:0007669"/>
    <property type="project" value="InterPro"/>
</dbReference>
<gene>
    <name evidence="4" type="ORF">SI8410_05006655</name>
</gene>
<evidence type="ECO:0000313" key="4">
    <source>
        <dbReference type="EMBL" id="CAA7395992.1"/>
    </source>
</evidence>
<dbReference type="EMBL" id="LR746268">
    <property type="protein sequence ID" value="CAA7395992.1"/>
    <property type="molecule type" value="Genomic_DNA"/>
</dbReference>
<name>A0A7I8KEP5_SPIIN</name>
<feature type="region of interest" description="Disordered" evidence="2">
    <location>
        <begin position="633"/>
        <end position="705"/>
    </location>
</feature>
<accession>A0A7I8KEP5</accession>
<reference evidence="4" key="1">
    <citation type="submission" date="2020-02" db="EMBL/GenBank/DDBJ databases">
        <authorList>
            <person name="Scholz U."/>
            <person name="Mascher M."/>
            <person name="Fiebig A."/>
        </authorList>
    </citation>
    <scope>NUCLEOTIDE SEQUENCE</scope>
</reference>
<feature type="compositionally biased region" description="Basic and acidic residues" evidence="2">
    <location>
        <begin position="593"/>
        <end position="611"/>
    </location>
</feature>
<protein>
    <recommendedName>
        <fullName evidence="3">S1 motif domain-containing protein</fullName>
    </recommendedName>
</protein>
<dbReference type="InterPro" id="IPR003029">
    <property type="entry name" value="S1_domain"/>
</dbReference>
<keyword evidence="5" id="KW-1185">Reference proteome</keyword>
<dbReference type="InterPro" id="IPR044967">
    <property type="entry name" value="PTAC10"/>
</dbReference>
<evidence type="ECO:0000259" key="3">
    <source>
        <dbReference type="PROSITE" id="PS50126"/>
    </source>
</evidence>
<dbReference type="OrthoDB" id="514964at2759"/>
<dbReference type="PANTHER" id="PTHR36371">
    <property type="entry name" value="PROTEIN PLASTID TRANSCRIPTIONALLY ACTIVE 10"/>
    <property type="match status" value="1"/>
</dbReference>
<dbReference type="PANTHER" id="PTHR36371:SF1">
    <property type="entry name" value="PROTEIN PLASTID TRANSCRIPTIONALLY ACTIVE 10"/>
    <property type="match status" value="1"/>
</dbReference>